<dbReference type="GO" id="GO:0048364">
    <property type="term" value="P:root development"/>
    <property type="evidence" value="ECO:0007669"/>
    <property type="project" value="InterPro"/>
</dbReference>
<keyword evidence="3" id="KW-0052">Apoplast</keyword>
<dbReference type="KEGG" id="var:108341882"/>
<dbReference type="EMBL" id="CM003371">
    <property type="protein sequence ID" value="KOM33747.1"/>
    <property type="molecule type" value="Genomic_DNA"/>
</dbReference>
<gene>
    <name evidence="10" type="ORF">HKW66_Vig0221920</name>
    <name evidence="11" type="ORF">LR48_Vigan01g330300</name>
</gene>
<evidence type="ECO:0000313" key="11">
    <source>
        <dbReference type="EMBL" id="KOM33747.1"/>
    </source>
</evidence>
<dbReference type="GO" id="GO:1902025">
    <property type="term" value="P:nitrate import"/>
    <property type="evidence" value="ECO:0007669"/>
    <property type="project" value="TreeGrafter"/>
</dbReference>
<organism evidence="11 12">
    <name type="scientific">Phaseolus angularis</name>
    <name type="common">Azuki bean</name>
    <name type="synonym">Vigna angularis</name>
    <dbReference type="NCBI Taxonomy" id="3914"/>
    <lineage>
        <taxon>Eukaryota</taxon>
        <taxon>Viridiplantae</taxon>
        <taxon>Streptophyta</taxon>
        <taxon>Embryophyta</taxon>
        <taxon>Tracheophyta</taxon>
        <taxon>Spermatophyta</taxon>
        <taxon>Magnoliopsida</taxon>
        <taxon>eudicotyledons</taxon>
        <taxon>Gunneridae</taxon>
        <taxon>Pentapetalae</taxon>
        <taxon>rosids</taxon>
        <taxon>fabids</taxon>
        <taxon>Fabales</taxon>
        <taxon>Fabaceae</taxon>
        <taxon>Papilionoideae</taxon>
        <taxon>50 kb inversion clade</taxon>
        <taxon>NPAAA clade</taxon>
        <taxon>indigoferoid/millettioid clade</taxon>
        <taxon>Phaseoleae</taxon>
        <taxon>Vigna</taxon>
    </lineage>
</organism>
<dbReference type="GO" id="GO:0048046">
    <property type="term" value="C:apoplast"/>
    <property type="evidence" value="ECO:0007669"/>
    <property type="project" value="UniProtKB-SubCell"/>
</dbReference>
<feature type="chain" id="PRO_5035993197" evidence="9">
    <location>
        <begin position="29"/>
        <end position="111"/>
    </location>
</feature>
<feature type="compositionally biased region" description="Basic and acidic residues" evidence="8">
    <location>
        <begin position="73"/>
        <end position="86"/>
    </location>
</feature>
<dbReference type="GO" id="GO:2000280">
    <property type="term" value="P:regulation of root development"/>
    <property type="evidence" value="ECO:0007669"/>
    <property type="project" value="TreeGrafter"/>
</dbReference>
<evidence type="ECO:0000256" key="5">
    <source>
        <dbReference type="ARBA" id="ARBA00022702"/>
    </source>
</evidence>
<dbReference type="GO" id="GO:0006995">
    <property type="term" value="P:cellular response to nitrogen starvation"/>
    <property type="evidence" value="ECO:0007669"/>
    <property type="project" value="UniProtKB-ARBA"/>
</dbReference>
<dbReference type="PANTHER" id="PTHR33348">
    <property type="entry name" value="PRECURSOR OF CEP5"/>
    <property type="match status" value="1"/>
</dbReference>
<dbReference type="PANTHER" id="PTHR33348:SF39">
    <property type="entry name" value="PRECURSOR OF CEP5"/>
    <property type="match status" value="1"/>
</dbReference>
<evidence type="ECO:0000256" key="2">
    <source>
        <dbReference type="ARBA" id="ARBA00008963"/>
    </source>
</evidence>
<accession>A0A0L9TTK5</accession>
<feature type="compositionally biased region" description="Polar residues" evidence="8">
    <location>
        <begin position="96"/>
        <end position="111"/>
    </location>
</feature>
<evidence type="ECO:0000256" key="1">
    <source>
        <dbReference type="ARBA" id="ARBA00004271"/>
    </source>
</evidence>
<dbReference type="OMA" id="LWRRSIM"/>
<protein>
    <submittedName>
        <fullName evidence="11">Uncharacterized protein</fullName>
    </submittedName>
</protein>
<reference evidence="12" key="1">
    <citation type="journal article" date="2015" name="Proc. Natl. Acad. Sci. U.S.A.">
        <title>Genome sequencing of adzuki bean (Vigna angularis) provides insight into high starch and low fat accumulation and domestication.</title>
        <authorList>
            <person name="Yang K."/>
            <person name="Tian Z."/>
            <person name="Chen C."/>
            <person name="Luo L."/>
            <person name="Zhao B."/>
            <person name="Wang Z."/>
            <person name="Yu L."/>
            <person name="Li Y."/>
            <person name="Sun Y."/>
            <person name="Li W."/>
            <person name="Chen Y."/>
            <person name="Li Y."/>
            <person name="Zhang Y."/>
            <person name="Ai D."/>
            <person name="Zhao J."/>
            <person name="Shang C."/>
            <person name="Ma Y."/>
            <person name="Wu B."/>
            <person name="Wang M."/>
            <person name="Gao L."/>
            <person name="Sun D."/>
            <person name="Zhang P."/>
            <person name="Guo F."/>
            <person name="Wang W."/>
            <person name="Li Y."/>
            <person name="Wang J."/>
            <person name="Varshney R.K."/>
            <person name="Wang J."/>
            <person name="Ling H.Q."/>
            <person name="Wan P."/>
        </authorList>
    </citation>
    <scope>NUCLEOTIDE SEQUENCE</scope>
    <source>
        <strain evidence="12">cv. Jingnong 6</strain>
    </source>
</reference>
<feature type="signal peptide" evidence="9">
    <location>
        <begin position="1"/>
        <end position="28"/>
    </location>
</feature>
<reference evidence="11" key="2">
    <citation type="submission" date="2015-02" db="EMBL/GenBank/DDBJ databases">
        <authorList>
            <person name="Chooi Y.-H."/>
        </authorList>
    </citation>
    <scope>NUCLEOTIDE SEQUENCE</scope>
    <source>
        <tissue evidence="11">Seedling</tissue>
    </source>
</reference>
<keyword evidence="6 9" id="KW-0732">Signal</keyword>
<dbReference type="Proteomes" id="UP000053144">
    <property type="component" value="Chromosome 1"/>
</dbReference>
<dbReference type="GO" id="GO:0005179">
    <property type="term" value="F:hormone activity"/>
    <property type="evidence" value="ECO:0007669"/>
    <property type="project" value="UniProtKB-KW"/>
</dbReference>
<keyword evidence="5" id="KW-0372">Hormone</keyword>
<dbReference type="OrthoDB" id="1863260at2759"/>
<dbReference type="Proteomes" id="UP000743370">
    <property type="component" value="Unassembled WGS sequence"/>
</dbReference>
<feature type="region of interest" description="Disordered" evidence="8">
    <location>
        <begin position="62"/>
        <end position="111"/>
    </location>
</feature>
<keyword evidence="4" id="KW-0964">Secreted</keyword>
<sequence>MANLKHVFMITCVLLCLVYLNGIASAEARALKKEHVMGMAAVEDNINLLWRRRMIENVATATKATLDSPNNAGRDDKWIDDFRPTDPGHSPGAGHSSPTPKQASNNGATRP</sequence>
<name>A0A0L9TTK5_PHAAN</name>
<feature type="compositionally biased region" description="Polar residues" evidence="8">
    <location>
        <begin position="62"/>
        <end position="71"/>
    </location>
</feature>
<dbReference type="InterPro" id="IPR033250">
    <property type="entry name" value="CEP"/>
</dbReference>
<evidence type="ECO:0000256" key="4">
    <source>
        <dbReference type="ARBA" id="ARBA00022525"/>
    </source>
</evidence>
<reference evidence="10 13" key="3">
    <citation type="submission" date="2020-05" db="EMBL/GenBank/DDBJ databases">
        <title>Vigna angularis (adzuki bean) Var. LongXiaoDou No. 4 denovo assembly.</title>
        <authorList>
            <person name="Xiang H."/>
        </authorList>
    </citation>
    <scope>NUCLEOTIDE SEQUENCE [LARGE SCALE GENOMIC DNA]</scope>
    <source>
        <tissue evidence="10">Leaf</tissue>
    </source>
</reference>
<comment type="similarity">
    <text evidence="2">Belongs to the C-terminally encoded plant signaling peptide (CEP) family.</text>
</comment>
<evidence type="ECO:0000256" key="8">
    <source>
        <dbReference type="SAM" id="MobiDB-lite"/>
    </source>
</evidence>
<dbReference type="AlphaFoldDB" id="A0A0L9TTK5"/>
<evidence type="ECO:0000313" key="12">
    <source>
        <dbReference type="Proteomes" id="UP000053144"/>
    </source>
</evidence>
<evidence type="ECO:0000256" key="9">
    <source>
        <dbReference type="SAM" id="SignalP"/>
    </source>
</evidence>
<proteinExistence type="inferred from homology"/>
<evidence type="ECO:0000256" key="6">
    <source>
        <dbReference type="ARBA" id="ARBA00022729"/>
    </source>
</evidence>
<comment type="subcellular location">
    <subcellularLocation>
        <location evidence="1">Secreted</location>
        <location evidence="1">Extracellular space</location>
        <location evidence="1">Apoplast</location>
    </subcellularLocation>
</comment>
<evidence type="ECO:0000256" key="3">
    <source>
        <dbReference type="ARBA" id="ARBA00022523"/>
    </source>
</evidence>
<keyword evidence="7" id="KW-0379">Hydroxylation</keyword>
<evidence type="ECO:0000256" key="7">
    <source>
        <dbReference type="ARBA" id="ARBA00023278"/>
    </source>
</evidence>
<dbReference type="GO" id="GO:1901371">
    <property type="term" value="P:regulation of leaf morphogenesis"/>
    <property type="evidence" value="ECO:0007669"/>
    <property type="project" value="TreeGrafter"/>
</dbReference>
<dbReference type="EMBL" id="JABFOF010000007">
    <property type="protein sequence ID" value="KAG2390402.1"/>
    <property type="molecule type" value="Genomic_DNA"/>
</dbReference>
<evidence type="ECO:0000313" key="10">
    <source>
        <dbReference type="EMBL" id="KAG2390402.1"/>
    </source>
</evidence>
<evidence type="ECO:0000313" key="13">
    <source>
        <dbReference type="Proteomes" id="UP000743370"/>
    </source>
</evidence>
<dbReference type="Gramene" id="KOM33747">
    <property type="protein sequence ID" value="KOM33747"/>
    <property type="gene ID" value="LR48_Vigan01g330300"/>
</dbReference>